<evidence type="ECO:0000313" key="4">
    <source>
        <dbReference type="EMBL" id="WWP19944.1"/>
    </source>
</evidence>
<evidence type="ECO:0000313" key="5">
    <source>
        <dbReference type="Proteomes" id="UP001364764"/>
    </source>
</evidence>
<dbReference type="EMBL" id="CP145892">
    <property type="protein sequence ID" value="WWP19944.1"/>
    <property type="molecule type" value="Genomic_DNA"/>
</dbReference>
<organism evidence="4 5">
    <name type="scientific">Paenibacillus amylolyticus</name>
    <dbReference type="NCBI Taxonomy" id="1451"/>
    <lineage>
        <taxon>Bacteria</taxon>
        <taxon>Bacillati</taxon>
        <taxon>Bacillota</taxon>
        <taxon>Bacilli</taxon>
        <taxon>Bacillales</taxon>
        <taxon>Paenibacillaceae</taxon>
        <taxon>Paenibacillus</taxon>
    </lineage>
</organism>
<protein>
    <submittedName>
        <fullName evidence="4">N-acetyltransferase family protein</fullName>
    </submittedName>
</protein>
<dbReference type="GeneID" id="93479089"/>
<sequence>MLIRPATVKDAYTLASIYNQAIEERNATFETEPRKIQDREQWILNQGERYPILVAELNDLVRGFGEFSVYIDRQSRGQGAGRRLLEELILECKNIGYWKLVSRIFDFNVASRTLCKRCFFREVGMYEKHGQLDGQWMNCVIVEKIMDSTIH</sequence>
<dbReference type="Gene3D" id="3.40.630.30">
    <property type="match status" value="1"/>
</dbReference>
<evidence type="ECO:0000256" key="1">
    <source>
        <dbReference type="ARBA" id="ARBA00022679"/>
    </source>
</evidence>
<evidence type="ECO:0000256" key="2">
    <source>
        <dbReference type="ARBA" id="ARBA00023315"/>
    </source>
</evidence>
<dbReference type="GO" id="GO:0016746">
    <property type="term" value="F:acyltransferase activity"/>
    <property type="evidence" value="ECO:0007669"/>
    <property type="project" value="UniProtKB-KW"/>
</dbReference>
<dbReference type="CDD" id="cd04301">
    <property type="entry name" value="NAT_SF"/>
    <property type="match status" value="1"/>
</dbReference>
<dbReference type="Pfam" id="PF00583">
    <property type="entry name" value="Acetyltransf_1"/>
    <property type="match status" value="1"/>
</dbReference>
<dbReference type="InterPro" id="IPR016181">
    <property type="entry name" value="Acyl_CoA_acyltransferase"/>
</dbReference>
<dbReference type="SUPFAM" id="SSF55729">
    <property type="entry name" value="Acyl-CoA N-acyltransferases (Nat)"/>
    <property type="match status" value="1"/>
</dbReference>
<dbReference type="RefSeq" id="WP_338707106.1">
    <property type="nucleotide sequence ID" value="NZ_CP145892.1"/>
</dbReference>
<evidence type="ECO:0000259" key="3">
    <source>
        <dbReference type="PROSITE" id="PS51186"/>
    </source>
</evidence>
<dbReference type="PROSITE" id="PS51186">
    <property type="entry name" value="GNAT"/>
    <property type="match status" value="1"/>
</dbReference>
<dbReference type="PANTHER" id="PTHR43072">
    <property type="entry name" value="N-ACETYLTRANSFERASE"/>
    <property type="match status" value="1"/>
</dbReference>
<gene>
    <name evidence="4" type="ORF">V6668_26450</name>
</gene>
<dbReference type="AlphaFoldDB" id="A0ABD8AQU1"/>
<name>A0ABD8AQU1_PAEAM</name>
<dbReference type="PANTHER" id="PTHR43072:SF23">
    <property type="entry name" value="UPF0039 PROTEIN C11D3.02C"/>
    <property type="match status" value="1"/>
</dbReference>
<feature type="domain" description="N-acetyltransferase" evidence="3">
    <location>
        <begin position="1"/>
        <end position="151"/>
    </location>
</feature>
<keyword evidence="1" id="KW-0808">Transferase</keyword>
<reference evidence="4 5" key="1">
    <citation type="submission" date="2024-02" db="EMBL/GenBank/DDBJ databases">
        <title>Complete sequences of two Paenibacillus sp. strains and one Lysinibacillus strain isolated from the environment on STAA medium highlight biotechnological potential.</title>
        <authorList>
            <person name="Attere S.A."/>
            <person name="Piche L.C."/>
            <person name="Intertaglia L."/>
            <person name="Lami R."/>
            <person name="Charette S.J."/>
            <person name="Vincent A.T."/>
        </authorList>
    </citation>
    <scope>NUCLEOTIDE SEQUENCE [LARGE SCALE GENOMIC DNA]</scope>
    <source>
        <strain evidence="4 5">Y5S-7</strain>
    </source>
</reference>
<accession>A0ABD8AQU1</accession>
<proteinExistence type="predicted"/>
<dbReference type="InterPro" id="IPR000182">
    <property type="entry name" value="GNAT_dom"/>
</dbReference>
<keyword evidence="2" id="KW-0012">Acyltransferase</keyword>
<dbReference type="Proteomes" id="UP001364764">
    <property type="component" value="Chromosome"/>
</dbReference>